<name>A0A1Y4QH97_9FIRM</name>
<evidence type="ECO:0000313" key="3">
    <source>
        <dbReference type="Proteomes" id="UP000196258"/>
    </source>
</evidence>
<dbReference type="PANTHER" id="PTHR41309:SF2">
    <property type="entry name" value="MEMBRANE PROTEIN"/>
    <property type="match status" value="1"/>
</dbReference>
<dbReference type="InterPro" id="IPR025699">
    <property type="entry name" value="ABC2_memb-like"/>
</dbReference>
<dbReference type="Pfam" id="PF13346">
    <property type="entry name" value="ABC2_membrane_5"/>
    <property type="match status" value="1"/>
</dbReference>
<dbReference type="RefSeq" id="WP_087257170.1">
    <property type="nucleotide sequence ID" value="NZ_CAUFBS010000003.1"/>
</dbReference>
<feature type="transmembrane region" description="Helical" evidence="1">
    <location>
        <begin position="146"/>
        <end position="163"/>
    </location>
</feature>
<comment type="caution">
    <text evidence="2">The sequence shown here is derived from an EMBL/GenBank/DDBJ whole genome shotgun (WGS) entry which is preliminary data.</text>
</comment>
<keyword evidence="1" id="KW-0472">Membrane</keyword>
<protein>
    <recommendedName>
        <fullName evidence="4">ABC-2 transporter permease</fullName>
    </recommendedName>
</protein>
<feature type="transmembrane region" description="Helical" evidence="1">
    <location>
        <begin position="81"/>
        <end position="108"/>
    </location>
</feature>
<keyword evidence="1" id="KW-0812">Transmembrane</keyword>
<accession>A0A1Y4QH97</accession>
<reference evidence="3" key="1">
    <citation type="submission" date="2017-04" db="EMBL/GenBank/DDBJ databases">
        <title>Function of individual gut microbiota members based on whole genome sequencing of pure cultures obtained from chicken caecum.</title>
        <authorList>
            <person name="Medvecky M."/>
            <person name="Cejkova D."/>
            <person name="Polansky O."/>
            <person name="Karasova D."/>
            <person name="Kubasova T."/>
            <person name="Cizek A."/>
            <person name="Rychlik I."/>
        </authorList>
    </citation>
    <scope>NUCLEOTIDE SEQUENCE [LARGE SCALE GENOMIC DNA]</scope>
    <source>
        <strain evidence="3">An149</strain>
    </source>
</reference>
<proteinExistence type="predicted"/>
<keyword evidence="1" id="KW-1133">Transmembrane helix</keyword>
<dbReference type="EMBL" id="NFLB01000010">
    <property type="protein sequence ID" value="OUQ04644.1"/>
    <property type="molecule type" value="Genomic_DNA"/>
</dbReference>
<sequence length="216" mass="24463">MKGLIIKDFKLLMMQKSFFITLAIVAIFFGITTDTIFVIGFLTMICSMFSLSTISYDEFDNGNAFLFSLPITRKGYVIEKYIFGIMLGVISLILSTIIACILTLFLNSTVTNDLFLVALIYIPIVLVLQSLMLPLQIKFGSEKSRVAMFIVFAIIFIIGYGFNELIRILNIDFTPFINTLLTMNVSMILVIVMILSLIIMFISCKISMKIIKNKEF</sequence>
<dbReference type="PANTHER" id="PTHR41309">
    <property type="entry name" value="MEMBRANE PROTEIN-RELATED"/>
    <property type="match status" value="1"/>
</dbReference>
<evidence type="ECO:0008006" key="4">
    <source>
        <dbReference type="Google" id="ProtNLM"/>
    </source>
</evidence>
<feature type="transmembrane region" description="Helical" evidence="1">
    <location>
        <begin position="12"/>
        <end position="31"/>
    </location>
</feature>
<feature type="transmembrane region" description="Helical" evidence="1">
    <location>
        <begin position="114"/>
        <end position="134"/>
    </location>
</feature>
<gene>
    <name evidence="2" type="ORF">B5E91_09670</name>
</gene>
<dbReference type="Proteomes" id="UP000196258">
    <property type="component" value="Unassembled WGS sequence"/>
</dbReference>
<dbReference type="AlphaFoldDB" id="A0A1Y4QH97"/>
<organism evidence="2 3">
    <name type="scientific">Thomasclavelia spiroformis</name>
    <dbReference type="NCBI Taxonomy" id="29348"/>
    <lineage>
        <taxon>Bacteria</taxon>
        <taxon>Bacillati</taxon>
        <taxon>Bacillota</taxon>
        <taxon>Erysipelotrichia</taxon>
        <taxon>Erysipelotrichales</taxon>
        <taxon>Coprobacillaceae</taxon>
        <taxon>Thomasclavelia</taxon>
    </lineage>
</organism>
<evidence type="ECO:0000256" key="1">
    <source>
        <dbReference type="SAM" id="Phobius"/>
    </source>
</evidence>
<evidence type="ECO:0000313" key="2">
    <source>
        <dbReference type="EMBL" id="OUQ04644.1"/>
    </source>
</evidence>
<feature type="transmembrane region" description="Helical" evidence="1">
    <location>
        <begin position="183"/>
        <end position="204"/>
    </location>
</feature>